<feature type="non-terminal residue" evidence="1">
    <location>
        <position position="1"/>
    </location>
</feature>
<dbReference type="InterPro" id="IPR010903">
    <property type="entry name" value="DUF1517"/>
</dbReference>
<dbReference type="Pfam" id="PF07466">
    <property type="entry name" value="DUF1517"/>
    <property type="match status" value="1"/>
</dbReference>
<gene>
    <name evidence="1" type="ORF">M8C21_008395</name>
</gene>
<evidence type="ECO:0000313" key="2">
    <source>
        <dbReference type="Proteomes" id="UP001206925"/>
    </source>
</evidence>
<accession>A0AAD5C1X6</accession>
<protein>
    <recommendedName>
        <fullName evidence="3">DUF1517 domain-containing protein</fullName>
    </recommendedName>
</protein>
<evidence type="ECO:0008006" key="3">
    <source>
        <dbReference type="Google" id="ProtNLM"/>
    </source>
</evidence>
<dbReference type="InterPro" id="IPR053023">
    <property type="entry name" value="FLAP_modulator"/>
</dbReference>
<proteinExistence type="predicted"/>
<dbReference type="EMBL" id="JAMZMK010009971">
    <property type="protein sequence ID" value="KAI7733470.1"/>
    <property type="molecule type" value="Genomic_DNA"/>
</dbReference>
<dbReference type="PANTHER" id="PTHR33975">
    <property type="entry name" value="MYELIN-ASSOCIATED OLIGODENDROCYTE BASIC PROTEIN"/>
    <property type="match status" value="1"/>
</dbReference>
<dbReference type="AlphaFoldDB" id="A0AAD5C1X6"/>
<dbReference type="GO" id="GO:0009507">
    <property type="term" value="C:chloroplast"/>
    <property type="evidence" value="ECO:0007669"/>
    <property type="project" value="TreeGrafter"/>
</dbReference>
<keyword evidence="2" id="KW-1185">Reference proteome</keyword>
<dbReference type="Proteomes" id="UP001206925">
    <property type="component" value="Unassembled WGS sequence"/>
</dbReference>
<dbReference type="PANTHER" id="PTHR33975:SF2">
    <property type="entry name" value="MYELIN-ASSOCIATED OLIGODENDROCYTE BASIC PROTEIN"/>
    <property type="match status" value="1"/>
</dbReference>
<reference evidence="1" key="1">
    <citation type="submission" date="2022-06" db="EMBL/GenBank/DDBJ databases">
        <title>Uncovering the hologenomic basis of an extraordinary plant invasion.</title>
        <authorList>
            <person name="Bieker V.C."/>
            <person name="Martin M.D."/>
            <person name="Gilbert T."/>
            <person name="Hodgins K."/>
            <person name="Battlay P."/>
            <person name="Petersen B."/>
            <person name="Wilson J."/>
        </authorList>
    </citation>
    <scope>NUCLEOTIDE SEQUENCE</scope>
    <source>
        <strain evidence="1">AA19_3_7</strain>
        <tissue evidence="1">Leaf</tissue>
    </source>
</reference>
<sequence length="68" mass="7513">VTIIVAARGVVELPPIKSTAQLKEALQKLATIPSSKIMGVEVLWAPQKEDDSLTEQEMLEDYPLLRPL</sequence>
<evidence type="ECO:0000313" key="1">
    <source>
        <dbReference type="EMBL" id="KAI7733470.1"/>
    </source>
</evidence>
<comment type="caution">
    <text evidence="1">The sequence shown here is derived from an EMBL/GenBank/DDBJ whole genome shotgun (WGS) entry which is preliminary data.</text>
</comment>
<name>A0AAD5C1X6_AMBAR</name>
<organism evidence="1 2">
    <name type="scientific">Ambrosia artemisiifolia</name>
    <name type="common">Common ragweed</name>
    <dbReference type="NCBI Taxonomy" id="4212"/>
    <lineage>
        <taxon>Eukaryota</taxon>
        <taxon>Viridiplantae</taxon>
        <taxon>Streptophyta</taxon>
        <taxon>Embryophyta</taxon>
        <taxon>Tracheophyta</taxon>
        <taxon>Spermatophyta</taxon>
        <taxon>Magnoliopsida</taxon>
        <taxon>eudicotyledons</taxon>
        <taxon>Gunneridae</taxon>
        <taxon>Pentapetalae</taxon>
        <taxon>asterids</taxon>
        <taxon>campanulids</taxon>
        <taxon>Asterales</taxon>
        <taxon>Asteraceae</taxon>
        <taxon>Asteroideae</taxon>
        <taxon>Heliantheae alliance</taxon>
        <taxon>Heliantheae</taxon>
        <taxon>Ambrosia</taxon>
    </lineage>
</organism>